<proteinExistence type="predicted"/>
<evidence type="ECO:0000313" key="2">
    <source>
        <dbReference type="Proteomes" id="UP001194714"/>
    </source>
</evidence>
<dbReference type="EMBL" id="JAAEJV010000078">
    <property type="protein sequence ID" value="MBF5060129.1"/>
    <property type="molecule type" value="Genomic_DNA"/>
</dbReference>
<accession>A0ABS0B1R3</accession>
<organism evidence="1 2">
    <name type="scientific">Candidatus Neptunichlamydia vexilliferae</name>
    <dbReference type="NCBI Taxonomy" id="1651774"/>
    <lineage>
        <taxon>Bacteria</taxon>
        <taxon>Pseudomonadati</taxon>
        <taxon>Chlamydiota</taxon>
        <taxon>Chlamydiia</taxon>
        <taxon>Parachlamydiales</taxon>
        <taxon>Simkaniaceae</taxon>
        <taxon>Candidatus Neptunichlamydia</taxon>
    </lineage>
</organism>
<gene>
    <name evidence="1" type="ORF">NEPTK9_001659</name>
</gene>
<sequence>MSTAMDKDTLNYYRHIFLESLEDISNSNRQQKAWMGGDYKDFNTFTEIFESFASPCEYVMKWPVLSDQQREDLKKLYDMLMSYQDKKEEGGKMIDKTDSEICQDPLWNEIRTFARKVYRDLEPIGRRGQCCR</sequence>
<evidence type="ECO:0000313" key="1">
    <source>
        <dbReference type="EMBL" id="MBF5060129.1"/>
    </source>
</evidence>
<reference evidence="1 2" key="1">
    <citation type="submission" date="2020-01" db="EMBL/GenBank/DDBJ databases">
        <title>Draft genome sequence of Cand. Neptunochlamydia vexilliferae K9.</title>
        <authorList>
            <person name="Schulz F."/>
            <person name="Koestlbacher S."/>
            <person name="Wascher F."/>
            <person name="Pizzetti I."/>
            <person name="Horn M."/>
        </authorList>
    </citation>
    <scope>NUCLEOTIDE SEQUENCE [LARGE SCALE GENOMIC DNA]</scope>
    <source>
        <strain evidence="1 2">K9</strain>
    </source>
</reference>
<dbReference type="Proteomes" id="UP001194714">
    <property type="component" value="Unassembled WGS sequence"/>
</dbReference>
<comment type="caution">
    <text evidence="1">The sequence shown here is derived from an EMBL/GenBank/DDBJ whole genome shotgun (WGS) entry which is preliminary data.</text>
</comment>
<name>A0ABS0B1R3_9BACT</name>
<keyword evidence="2" id="KW-1185">Reference proteome</keyword>
<protein>
    <submittedName>
        <fullName evidence="1">Uncharacterized protein</fullName>
    </submittedName>
</protein>